<organism evidence="2 3">
    <name type="scientific">Amblyomma americanum</name>
    <name type="common">Lone star tick</name>
    <dbReference type="NCBI Taxonomy" id="6943"/>
    <lineage>
        <taxon>Eukaryota</taxon>
        <taxon>Metazoa</taxon>
        <taxon>Ecdysozoa</taxon>
        <taxon>Arthropoda</taxon>
        <taxon>Chelicerata</taxon>
        <taxon>Arachnida</taxon>
        <taxon>Acari</taxon>
        <taxon>Parasitiformes</taxon>
        <taxon>Ixodida</taxon>
        <taxon>Ixodoidea</taxon>
        <taxon>Ixodidae</taxon>
        <taxon>Amblyomminae</taxon>
        <taxon>Amblyomma</taxon>
    </lineage>
</organism>
<comment type="caution">
    <text evidence="2">The sequence shown here is derived from an EMBL/GenBank/DDBJ whole genome shotgun (WGS) entry which is preliminary data.</text>
</comment>
<feature type="compositionally biased region" description="Low complexity" evidence="1">
    <location>
        <begin position="292"/>
        <end position="306"/>
    </location>
</feature>
<evidence type="ECO:0008006" key="4">
    <source>
        <dbReference type="Google" id="ProtNLM"/>
    </source>
</evidence>
<name>A0AAQ4DNK8_AMBAM</name>
<dbReference type="InterPro" id="IPR029021">
    <property type="entry name" value="Prot-tyrosine_phosphatase-like"/>
</dbReference>
<dbReference type="GO" id="GO:0004438">
    <property type="term" value="F:phosphatidylinositol-3-phosphate phosphatase activity"/>
    <property type="evidence" value="ECO:0007669"/>
    <property type="project" value="InterPro"/>
</dbReference>
<dbReference type="PROSITE" id="PS00383">
    <property type="entry name" value="TYR_PHOSPHATASE_1"/>
    <property type="match status" value="1"/>
</dbReference>
<dbReference type="Gene3D" id="3.90.190.10">
    <property type="entry name" value="Protein tyrosine phosphatase superfamily"/>
    <property type="match status" value="1"/>
</dbReference>
<evidence type="ECO:0000256" key="1">
    <source>
        <dbReference type="SAM" id="MobiDB-lite"/>
    </source>
</evidence>
<accession>A0AAQ4DNK8</accession>
<sequence>MDVDSIPQQHGQAANTTIKRHEKVDRWKNYEYSYIFKLPYPGCGFFEKCKSMDYSNDKLIDRWYQDFQNFELVLLHRVIIRFLAIDWSKYKEWDFVHLTKNYLRFLLKLVLNSSTGVLFHCINGWDRTPLFISLLRLSIHDLPNRVDKSEEILFFCLHMLKHIHTEEFSIVGLTEIPIDTSGSTSGGGEEMRLNVSPNTSGSSSPPSDYSHEAPPQYFKPPSRSERGFPMPWSPYQTIPRNPILLTQNKSGEGTSTAASSLAATQAAAFGHPTGGHTAASSGGASFQDISTGSGDESLSSADESLSNPEILQRRGERLSEVHRLVSSAYRSILESRRNTAINRASYWAGSLFSEEASGSLSQ</sequence>
<gene>
    <name evidence="2" type="ORF">V5799_033344</name>
</gene>
<dbReference type="SUPFAM" id="SSF52799">
    <property type="entry name" value="(Phosphotyrosine protein) phosphatases II"/>
    <property type="match status" value="1"/>
</dbReference>
<dbReference type="Proteomes" id="UP001321473">
    <property type="component" value="Unassembled WGS sequence"/>
</dbReference>
<feature type="region of interest" description="Disordered" evidence="1">
    <location>
        <begin position="272"/>
        <end position="307"/>
    </location>
</feature>
<dbReference type="AlphaFoldDB" id="A0AAQ4DNK8"/>
<evidence type="ECO:0000313" key="3">
    <source>
        <dbReference type="Proteomes" id="UP001321473"/>
    </source>
</evidence>
<feature type="region of interest" description="Disordered" evidence="1">
    <location>
        <begin position="181"/>
        <end position="233"/>
    </location>
</feature>
<dbReference type="InterPro" id="IPR016130">
    <property type="entry name" value="Tyr_Pase_AS"/>
</dbReference>
<evidence type="ECO:0000313" key="2">
    <source>
        <dbReference type="EMBL" id="KAK8764048.1"/>
    </source>
</evidence>
<dbReference type="PANTHER" id="PTHR13524:SF2">
    <property type="entry name" value="MYOTUBULARIN-RELATED PROTEIN 14"/>
    <property type="match status" value="1"/>
</dbReference>
<proteinExistence type="predicted"/>
<dbReference type="EMBL" id="JARKHS020028740">
    <property type="protein sequence ID" value="KAK8764048.1"/>
    <property type="molecule type" value="Genomic_DNA"/>
</dbReference>
<feature type="compositionally biased region" description="Low complexity" evidence="1">
    <location>
        <begin position="196"/>
        <end position="208"/>
    </location>
</feature>
<protein>
    <recommendedName>
        <fullName evidence="4">Myotubularin-related protein 14</fullName>
    </recommendedName>
</protein>
<dbReference type="InterPro" id="IPR039802">
    <property type="entry name" value="MTMR14"/>
</dbReference>
<reference evidence="2 3" key="1">
    <citation type="journal article" date="2023" name="Arcadia Sci">
        <title>De novo assembly of a long-read Amblyomma americanum tick genome.</title>
        <authorList>
            <person name="Chou S."/>
            <person name="Poskanzer K.E."/>
            <person name="Rollins M."/>
            <person name="Thuy-Boun P.S."/>
        </authorList>
    </citation>
    <scope>NUCLEOTIDE SEQUENCE [LARGE SCALE GENOMIC DNA]</scope>
    <source>
        <strain evidence="2">F_SG_1</strain>
        <tissue evidence="2">Salivary glands</tissue>
    </source>
</reference>
<feature type="compositionally biased region" description="Low complexity" evidence="1">
    <location>
        <begin position="272"/>
        <end position="285"/>
    </location>
</feature>
<dbReference type="PANTHER" id="PTHR13524">
    <property type="entry name" value="MYOTUBULARIN-RELATED"/>
    <property type="match status" value="1"/>
</dbReference>
<keyword evidence="3" id="KW-1185">Reference proteome</keyword>